<name>A0AA38U8P1_9AGAR</name>
<dbReference type="PANTHER" id="PTHR20923:SF1">
    <property type="entry name" value="G PATCH DOMAIN AND ANKYRIN REPEAT-CONTAINING PROTEIN 1"/>
    <property type="match status" value="1"/>
</dbReference>
<dbReference type="EMBL" id="MU806537">
    <property type="protein sequence ID" value="KAJ3834404.1"/>
    <property type="molecule type" value="Genomic_DNA"/>
</dbReference>
<protein>
    <recommendedName>
        <fullName evidence="2">G-patch domain-containing protein</fullName>
    </recommendedName>
</protein>
<gene>
    <name evidence="3" type="ORF">F5878DRAFT_630583</name>
</gene>
<feature type="region of interest" description="Disordered" evidence="1">
    <location>
        <begin position="108"/>
        <end position="128"/>
    </location>
</feature>
<evidence type="ECO:0000313" key="4">
    <source>
        <dbReference type="Proteomes" id="UP001163846"/>
    </source>
</evidence>
<reference evidence="3" key="1">
    <citation type="submission" date="2022-08" db="EMBL/GenBank/DDBJ databases">
        <authorList>
            <consortium name="DOE Joint Genome Institute"/>
            <person name="Min B."/>
            <person name="Riley R."/>
            <person name="Sierra-Patev S."/>
            <person name="Naranjo-Ortiz M."/>
            <person name="Looney B."/>
            <person name="Konkel Z."/>
            <person name="Slot J.C."/>
            <person name="Sakamoto Y."/>
            <person name="Steenwyk J.L."/>
            <person name="Rokas A."/>
            <person name="Carro J."/>
            <person name="Camarero S."/>
            <person name="Ferreira P."/>
            <person name="Molpeceres G."/>
            <person name="Ruiz-Duenas F.J."/>
            <person name="Serrano A."/>
            <person name="Henrissat B."/>
            <person name="Drula E."/>
            <person name="Hughes K.W."/>
            <person name="Mata J.L."/>
            <person name="Ishikawa N.K."/>
            <person name="Vargas-Isla R."/>
            <person name="Ushijima S."/>
            <person name="Smith C.A."/>
            <person name="Ahrendt S."/>
            <person name="Andreopoulos W."/>
            <person name="He G."/>
            <person name="Labutti K."/>
            <person name="Lipzen A."/>
            <person name="Ng V."/>
            <person name="Sandor L."/>
            <person name="Barry K."/>
            <person name="Martinez A.T."/>
            <person name="Xiao Y."/>
            <person name="Gibbons J.G."/>
            <person name="Terashima K."/>
            <person name="Hibbett D.S."/>
            <person name="Grigoriev I.V."/>
        </authorList>
    </citation>
    <scope>NUCLEOTIDE SEQUENCE</scope>
    <source>
        <strain evidence="3">TFB9207</strain>
    </source>
</reference>
<dbReference type="AlphaFoldDB" id="A0AA38U8P1"/>
<dbReference type="GO" id="GO:0003676">
    <property type="term" value="F:nucleic acid binding"/>
    <property type="evidence" value="ECO:0007669"/>
    <property type="project" value="InterPro"/>
</dbReference>
<dbReference type="Proteomes" id="UP001163846">
    <property type="component" value="Unassembled WGS sequence"/>
</dbReference>
<dbReference type="InterPro" id="IPR000467">
    <property type="entry name" value="G_patch_dom"/>
</dbReference>
<evidence type="ECO:0000259" key="2">
    <source>
        <dbReference type="PROSITE" id="PS50174"/>
    </source>
</evidence>
<feature type="compositionally biased region" description="Low complexity" evidence="1">
    <location>
        <begin position="108"/>
        <end position="126"/>
    </location>
</feature>
<sequence length="372" mass="41532">MATTAYTIYSHYDPADREKLERETLQLQEHDGDGAWEAEGVKAFKRKQAPPPRFVPATSTSSLNIDDWSTPGAGPSTTSSASSSTNEVSEWYRSMVSSADIKQLDRITPMPSSRSTSSQTTTTTTVTHKKPTKNDWFIQKALASDTPAQTRQTSSHSLADILARNPLPAPNEERFKPPVFLAIGPSNRGFAMLQNKGWNEGEALGQDVVRRRCLQRNDLSPWVKEEMVETLVGDGEISEIKKTLLIDLTISDSESDLEPEPDLEEGEPEDVDTPTANQQSLRLDGRKALLTPLPTVLKSDRLGIGLKAKTVGPYKESVKRVTHNAAALAAHYKRAEEARVRREKWGRGRRGFARRDKEERIRRQNMLSYMNS</sequence>
<accession>A0AA38U8P1</accession>
<organism evidence="3 4">
    <name type="scientific">Lentinula raphanica</name>
    <dbReference type="NCBI Taxonomy" id="153919"/>
    <lineage>
        <taxon>Eukaryota</taxon>
        <taxon>Fungi</taxon>
        <taxon>Dikarya</taxon>
        <taxon>Basidiomycota</taxon>
        <taxon>Agaricomycotina</taxon>
        <taxon>Agaricomycetes</taxon>
        <taxon>Agaricomycetidae</taxon>
        <taxon>Agaricales</taxon>
        <taxon>Marasmiineae</taxon>
        <taxon>Omphalotaceae</taxon>
        <taxon>Lentinula</taxon>
    </lineage>
</organism>
<evidence type="ECO:0000313" key="3">
    <source>
        <dbReference type="EMBL" id="KAJ3834404.1"/>
    </source>
</evidence>
<dbReference type="InterPro" id="IPR039146">
    <property type="entry name" value="GPANK1"/>
</dbReference>
<evidence type="ECO:0000256" key="1">
    <source>
        <dbReference type="SAM" id="MobiDB-lite"/>
    </source>
</evidence>
<feature type="region of interest" description="Disordered" evidence="1">
    <location>
        <begin position="28"/>
        <end position="85"/>
    </location>
</feature>
<comment type="caution">
    <text evidence="3">The sequence shown here is derived from an EMBL/GenBank/DDBJ whole genome shotgun (WGS) entry which is preliminary data.</text>
</comment>
<dbReference type="PROSITE" id="PS50174">
    <property type="entry name" value="G_PATCH"/>
    <property type="match status" value="1"/>
</dbReference>
<dbReference type="PANTHER" id="PTHR20923">
    <property type="entry name" value="BAT4 PROTEIN-RELATED"/>
    <property type="match status" value="1"/>
</dbReference>
<feature type="compositionally biased region" description="Acidic residues" evidence="1">
    <location>
        <begin position="254"/>
        <end position="272"/>
    </location>
</feature>
<keyword evidence="4" id="KW-1185">Reference proteome</keyword>
<proteinExistence type="predicted"/>
<feature type="compositionally biased region" description="Low complexity" evidence="1">
    <location>
        <begin position="69"/>
        <end position="85"/>
    </location>
</feature>
<feature type="region of interest" description="Disordered" evidence="1">
    <location>
        <begin position="254"/>
        <end position="279"/>
    </location>
</feature>
<feature type="domain" description="G-patch" evidence="2">
    <location>
        <begin position="185"/>
        <end position="207"/>
    </location>
</feature>